<proteinExistence type="predicted"/>
<dbReference type="EMBL" id="PDUG01000001">
    <property type="protein sequence ID" value="PIC54311.1"/>
    <property type="molecule type" value="Genomic_DNA"/>
</dbReference>
<gene>
    <name evidence="1" type="primary">Cnig_chr_I.g3610</name>
    <name evidence="1" type="ORF">B9Z55_003610</name>
</gene>
<dbReference type="OrthoDB" id="5876007at2759"/>
<keyword evidence="2" id="KW-1185">Reference proteome</keyword>
<dbReference type="InterPro" id="IPR016186">
    <property type="entry name" value="C-type_lectin-like/link_sf"/>
</dbReference>
<protein>
    <recommendedName>
        <fullName evidence="3">C-type lectin domain-containing protein</fullName>
    </recommendedName>
</protein>
<dbReference type="AlphaFoldDB" id="A0A2G5VRK8"/>
<sequence length="119" mass="12905">MGVGILASNQASGSIRIGLRRRDACATSPISSSCNSMNSFWWSDRVTTGTDGLLWNRNQPDNAHGATQQCVVLLASRTATITDNWTWQANRLDDVGCDRVAGNTPRQVRGVLCGKRPTN</sequence>
<organism evidence="1 2">
    <name type="scientific">Caenorhabditis nigoni</name>
    <dbReference type="NCBI Taxonomy" id="1611254"/>
    <lineage>
        <taxon>Eukaryota</taxon>
        <taxon>Metazoa</taxon>
        <taxon>Ecdysozoa</taxon>
        <taxon>Nematoda</taxon>
        <taxon>Chromadorea</taxon>
        <taxon>Rhabditida</taxon>
        <taxon>Rhabditina</taxon>
        <taxon>Rhabditomorpha</taxon>
        <taxon>Rhabditoidea</taxon>
        <taxon>Rhabditidae</taxon>
        <taxon>Peloderinae</taxon>
        <taxon>Caenorhabditis</taxon>
    </lineage>
</organism>
<dbReference type="Proteomes" id="UP000230233">
    <property type="component" value="Chromosome I"/>
</dbReference>
<dbReference type="Gene3D" id="3.10.100.10">
    <property type="entry name" value="Mannose-Binding Protein A, subunit A"/>
    <property type="match status" value="1"/>
</dbReference>
<dbReference type="SUPFAM" id="SSF56436">
    <property type="entry name" value="C-type lectin-like"/>
    <property type="match status" value="1"/>
</dbReference>
<comment type="caution">
    <text evidence="1">The sequence shown here is derived from an EMBL/GenBank/DDBJ whole genome shotgun (WGS) entry which is preliminary data.</text>
</comment>
<evidence type="ECO:0000313" key="2">
    <source>
        <dbReference type="Proteomes" id="UP000230233"/>
    </source>
</evidence>
<dbReference type="PANTHER" id="PTHR23124:SF129">
    <property type="entry name" value="C-TYPE LECTIN DOMAIN-CONTAINING PROTEIN"/>
    <property type="match status" value="1"/>
</dbReference>
<evidence type="ECO:0000313" key="1">
    <source>
        <dbReference type="EMBL" id="PIC54311.1"/>
    </source>
</evidence>
<dbReference type="InterPro" id="IPR016187">
    <property type="entry name" value="CTDL_fold"/>
</dbReference>
<dbReference type="PANTHER" id="PTHR23124">
    <property type="entry name" value="C-TYPE LECTIN DOMAIN-CONTAINING PROTEIN-RELATED-RELATED"/>
    <property type="match status" value="1"/>
</dbReference>
<accession>A0A2G5VRK8</accession>
<name>A0A2G5VRK8_9PELO</name>
<evidence type="ECO:0008006" key="3">
    <source>
        <dbReference type="Google" id="ProtNLM"/>
    </source>
</evidence>
<reference evidence="2" key="1">
    <citation type="submission" date="2017-10" db="EMBL/GenBank/DDBJ databases">
        <title>Rapid genome shrinkage in a self-fertile nematode reveals novel sperm competition proteins.</title>
        <authorList>
            <person name="Yin D."/>
            <person name="Schwarz E.M."/>
            <person name="Thomas C.G."/>
            <person name="Felde R.L."/>
            <person name="Korf I.F."/>
            <person name="Cutter A.D."/>
            <person name="Schartner C.M."/>
            <person name="Ralston E.J."/>
            <person name="Meyer B.J."/>
            <person name="Haag E.S."/>
        </authorList>
    </citation>
    <scope>NUCLEOTIDE SEQUENCE [LARGE SCALE GENOMIC DNA]</scope>
    <source>
        <strain evidence="2">JU1422</strain>
    </source>
</reference>